<organism evidence="2 3">
    <name type="scientific">Thalassiosira oceanica</name>
    <name type="common">Marine diatom</name>
    <dbReference type="NCBI Taxonomy" id="159749"/>
    <lineage>
        <taxon>Eukaryota</taxon>
        <taxon>Sar</taxon>
        <taxon>Stramenopiles</taxon>
        <taxon>Ochrophyta</taxon>
        <taxon>Bacillariophyta</taxon>
        <taxon>Coscinodiscophyceae</taxon>
        <taxon>Thalassiosirophycidae</taxon>
        <taxon>Thalassiosirales</taxon>
        <taxon>Thalassiosiraceae</taxon>
        <taxon>Thalassiosira</taxon>
    </lineage>
</organism>
<evidence type="ECO:0000256" key="1">
    <source>
        <dbReference type="SAM" id="MobiDB-lite"/>
    </source>
</evidence>
<feature type="compositionally biased region" description="Polar residues" evidence="1">
    <location>
        <begin position="166"/>
        <end position="180"/>
    </location>
</feature>
<dbReference type="EMBL" id="AGNL01005367">
    <property type="protein sequence ID" value="EJK72749.1"/>
    <property type="molecule type" value="Genomic_DNA"/>
</dbReference>
<feature type="region of interest" description="Disordered" evidence="1">
    <location>
        <begin position="159"/>
        <end position="341"/>
    </location>
</feature>
<protein>
    <submittedName>
        <fullName evidence="2">Uncharacterized protein</fullName>
    </submittedName>
</protein>
<feature type="compositionally biased region" description="Basic and acidic residues" evidence="1">
    <location>
        <begin position="307"/>
        <end position="329"/>
    </location>
</feature>
<feature type="compositionally biased region" description="Low complexity" evidence="1">
    <location>
        <begin position="198"/>
        <end position="212"/>
    </location>
</feature>
<feature type="compositionally biased region" description="Acidic residues" evidence="1">
    <location>
        <begin position="185"/>
        <end position="197"/>
    </location>
</feature>
<accession>K0T6T1</accession>
<evidence type="ECO:0000313" key="3">
    <source>
        <dbReference type="Proteomes" id="UP000266841"/>
    </source>
</evidence>
<reference evidence="2 3" key="1">
    <citation type="journal article" date="2012" name="Genome Biol.">
        <title>Genome and low-iron response of an oceanic diatom adapted to chronic iron limitation.</title>
        <authorList>
            <person name="Lommer M."/>
            <person name="Specht M."/>
            <person name="Roy A.S."/>
            <person name="Kraemer L."/>
            <person name="Andreson R."/>
            <person name="Gutowska M.A."/>
            <person name="Wolf J."/>
            <person name="Bergner S.V."/>
            <person name="Schilhabel M.B."/>
            <person name="Klostermeier U.C."/>
            <person name="Beiko R.G."/>
            <person name="Rosenstiel P."/>
            <person name="Hippler M."/>
            <person name="Laroche J."/>
        </authorList>
    </citation>
    <scope>NUCLEOTIDE SEQUENCE [LARGE SCALE GENOMIC DNA]</scope>
    <source>
        <strain evidence="2 3">CCMP1005</strain>
    </source>
</reference>
<feature type="non-terminal residue" evidence="2">
    <location>
        <position position="546"/>
    </location>
</feature>
<comment type="caution">
    <text evidence="2">The sequence shown here is derived from an EMBL/GenBank/DDBJ whole genome shotgun (WGS) entry which is preliminary data.</text>
</comment>
<feature type="compositionally biased region" description="Polar residues" evidence="1">
    <location>
        <begin position="282"/>
        <end position="295"/>
    </location>
</feature>
<proteinExistence type="predicted"/>
<sequence>MVSDHRDLQRTHVWGCPVFVLADKLANGQKLPKFDRRKRRGQFMGFSAHHSSKVAMVRNLSTGHISPVWDVVFDDKFTSVFHSKFEKKIEEVWEDLLPTSYESYHEKEENDDEFYFPPPLHQCWLTEDELRRRQQLIEDSKDRMKQKEKIDAIILRRSQREAAASGDQTPIITFTPSNPDLNVIPDDEDDDWSDDDSLSTASSTSDSSSESEGGIENQSSLDFGIGGGGVDGGSIADPVTDSSLSNEMPEGDGSALPEASRNLTRELGADPAWDGTHFAPPSASQGSNTDGQGRRSSARVRALESAQRSRERRRERERNAVASHVERQQRRQRRAAALEGAKLDEPRLSKVCESTRRKYRERLQLAERMRLAPNQFALSLSRLNRKSYAPPRVKDCRKAHDGWSHNQRLQSLHRYGVSTLTSGEDSFLGTNMVPPPREDQNAKTPDLIDVLNSPLARYISFAANECGYGEPEIKDLLVNTVHPLFLKAKAAASKHDNPTWWQAMASEHADEFWEAAKTEIRTLEEMDAWEVVDRTDDMNVIGGTWA</sequence>
<keyword evidence="3" id="KW-1185">Reference proteome</keyword>
<dbReference type="Proteomes" id="UP000266841">
    <property type="component" value="Unassembled WGS sequence"/>
</dbReference>
<gene>
    <name evidence="2" type="ORF">THAOC_05686</name>
</gene>
<dbReference type="AlphaFoldDB" id="K0T6T1"/>
<evidence type="ECO:0000313" key="2">
    <source>
        <dbReference type="EMBL" id="EJK72749.1"/>
    </source>
</evidence>
<name>K0T6T1_THAOC</name>